<dbReference type="STRING" id="1381753.V2WY29"/>
<gene>
    <name evidence="2" type="ORF">Moror_9872</name>
</gene>
<dbReference type="OrthoDB" id="2393824at2759"/>
<sequence>MFSQSSHFTISGGQLTSVRGGLVNSTTFEWSTSAEVTKCFSEDARLLWDSLAASDVLMRLANGVYHPDLWEPPPADEFEDIADDSEARAHIASLDIPAIESVSEPPMLLHQLGGLATSVKYRLKDIFGETHTFLINVSGSGKTRLLFEGLCVNWGLYFTSHLDSELLGSADMSAMIVDRLARHEEFTEFPSLLNDAKRGQALARNAEILHRHASCVLLVRLLVLNLFLERAMTHGVTFEHRKFWLQAQLQPTQLVPDKEIFVEISEVVAESKVEDATIDDAISTAAQAIVSKLGRTTENIYIVLDEANVAASKYERSFQDSDGEYYPLLKALLQTWRRHLDGLPFKFVVAGTMIPREYFMGKEWKSFVWKSNVGGFDDVHVQSQYVKQFLSPGLQTSVGDSLVSRTWRWLRGRHRFTASYVSVLLEHNFSNPQAYLDIYVRQFTGYTPHDVSHKPPLPPRTLSYAPLDMFMLGADQHFCSLVHLALLDTLLFSEQQPGYSADCVQIVNESFGRFIDNNCQRIVIDEPLVVVAAVQWFMSENYDDEVSRSILQYKYFVDNIVHSTMLPRHPPAYLSFGLALIFGKSRRISDVFILSKPVPTWSRRNADIMVRKLDGGNVVEEPLRHVDRIPQKLVTYSTSLAHTLSWIRHYHQTPFCIHLADSTATLIFIVTLSNGSRFWAAMRILHSLADDNDAITKIRDTAHDLQPENLFRDPDTGLPCTDILEALDALPNICPQVSPHGILPVIATIGKDVEPDSLNELGSARVALLKLDEISEALDLIPLEKVAERIIDAITKHSERADEELGVDKVEETRQTKPRAGKARSSASNPSRTKRPLRSSVGQHDATSEEQDSLAMF</sequence>
<protein>
    <submittedName>
        <fullName evidence="2">Uncharacterized protein</fullName>
    </submittedName>
</protein>
<accession>V2WY29</accession>
<feature type="compositionally biased region" description="Acidic residues" evidence="1">
    <location>
        <begin position="848"/>
        <end position="857"/>
    </location>
</feature>
<feature type="region of interest" description="Disordered" evidence="1">
    <location>
        <begin position="801"/>
        <end position="857"/>
    </location>
</feature>
<dbReference type="AlphaFoldDB" id="V2WY29"/>
<dbReference type="HOGENOM" id="CLU_010693_1_0_1"/>
<evidence type="ECO:0000256" key="1">
    <source>
        <dbReference type="SAM" id="MobiDB-lite"/>
    </source>
</evidence>
<proteinExistence type="predicted"/>
<evidence type="ECO:0000313" key="2">
    <source>
        <dbReference type="EMBL" id="ESK86467.1"/>
    </source>
</evidence>
<dbReference type="EMBL" id="AWSO01000927">
    <property type="protein sequence ID" value="ESK86467.1"/>
    <property type="molecule type" value="Genomic_DNA"/>
</dbReference>
<reference evidence="2 3" key="1">
    <citation type="journal article" date="2014" name="BMC Genomics">
        <title>Genome and secretome analysis of the hemibiotrophic fungal pathogen, Moniliophthora roreri, which causes frosty pod rot disease of cacao: mechanisms of the biotrophic and necrotrophic phases.</title>
        <authorList>
            <person name="Meinhardt L.W."/>
            <person name="Costa G.G.L."/>
            <person name="Thomazella D.P.T."/>
            <person name="Teixeira P.J.P.L."/>
            <person name="Carazzolle M.F."/>
            <person name="Schuster S.C."/>
            <person name="Carlson J.E."/>
            <person name="Guiltinan M.J."/>
            <person name="Mieczkowski P."/>
            <person name="Farmer A."/>
            <person name="Ramaraj T."/>
            <person name="Crozier J."/>
            <person name="Davis R.E."/>
            <person name="Shao J."/>
            <person name="Melnick R.L."/>
            <person name="Pereira G.A.G."/>
            <person name="Bailey B.A."/>
        </authorList>
    </citation>
    <scope>NUCLEOTIDE SEQUENCE [LARGE SCALE GENOMIC DNA]</scope>
    <source>
        <strain evidence="2 3">MCA 2997</strain>
    </source>
</reference>
<keyword evidence="3" id="KW-1185">Reference proteome</keyword>
<dbReference type="Proteomes" id="UP000017559">
    <property type="component" value="Unassembled WGS sequence"/>
</dbReference>
<evidence type="ECO:0000313" key="3">
    <source>
        <dbReference type="Proteomes" id="UP000017559"/>
    </source>
</evidence>
<comment type="caution">
    <text evidence="2">The sequence shown here is derived from an EMBL/GenBank/DDBJ whole genome shotgun (WGS) entry which is preliminary data.</text>
</comment>
<dbReference type="KEGG" id="mrr:Moror_9872"/>
<organism evidence="2 3">
    <name type="scientific">Moniliophthora roreri (strain MCA 2997)</name>
    <name type="common">Cocoa frosty pod rot fungus</name>
    <name type="synonym">Crinipellis roreri</name>
    <dbReference type="NCBI Taxonomy" id="1381753"/>
    <lineage>
        <taxon>Eukaryota</taxon>
        <taxon>Fungi</taxon>
        <taxon>Dikarya</taxon>
        <taxon>Basidiomycota</taxon>
        <taxon>Agaricomycotina</taxon>
        <taxon>Agaricomycetes</taxon>
        <taxon>Agaricomycetidae</taxon>
        <taxon>Agaricales</taxon>
        <taxon>Marasmiineae</taxon>
        <taxon>Marasmiaceae</taxon>
        <taxon>Moniliophthora</taxon>
    </lineage>
</organism>
<name>V2WY29_MONRO</name>
<feature type="compositionally biased region" description="Basic and acidic residues" evidence="1">
    <location>
        <begin position="806"/>
        <end position="815"/>
    </location>
</feature>